<name>A0A6J7WIB9_9CAUD</name>
<proteinExistence type="predicted"/>
<dbReference type="EMBL" id="LR798244">
    <property type="protein sequence ID" value="CAB5216884.1"/>
    <property type="molecule type" value="Genomic_DNA"/>
</dbReference>
<reference evidence="1" key="1">
    <citation type="submission" date="2020-05" db="EMBL/GenBank/DDBJ databases">
        <authorList>
            <person name="Chiriac C."/>
            <person name="Salcher M."/>
            <person name="Ghai R."/>
            <person name="Kavagutti S V."/>
        </authorList>
    </citation>
    <scope>NUCLEOTIDE SEQUENCE</scope>
</reference>
<evidence type="ECO:0000313" key="1">
    <source>
        <dbReference type="EMBL" id="CAB5216884.1"/>
    </source>
</evidence>
<protein>
    <submittedName>
        <fullName evidence="1">Uncharacterized protein</fullName>
    </submittedName>
</protein>
<accession>A0A6J7WIB9</accession>
<feature type="non-terminal residue" evidence="1">
    <location>
        <position position="37"/>
    </location>
</feature>
<gene>
    <name evidence="1" type="ORF">UFOVP199_1</name>
</gene>
<sequence>MGQGHVNNTQPVTPQPASMLPAALWWANNGIAIFPLW</sequence>
<organism evidence="1">
    <name type="scientific">uncultured Caudovirales phage</name>
    <dbReference type="NCBI Taxonomy" id="2100421"/>
    <lineage>
        <taxon>Viruses</taxon>
        <taxon>Duplodnaviria</taxon>
        <taxon>Heunggongvirae</taxon>
        <taxon>Uroviricota</taxon>
        <taxon>Caudoviricetes</taxon>
        <taxon>Peduoviridae</taxon>
        <taxon>Maltschvirus</taxon>
        <taxon>Maltschvirus maltsch</taxon>
    </lineage>
</organism>